<keyword evidence="3" id="KW-1185">Reference proteome</keyword>
<keyword evidence="1" id="KW-0812">Transmembrane</keyword>
<accession>A0A4S8MF87</accession>
<evidence type="ECO:0000313" key="3">
    <source>
        <dbReference type="Proteomes" id="UP000297245"/>
    </source>
</evidence>
<dbReference type="EMBL" id="ML179092">
    <property type="protein sequence ID" value="THV01295.1"/>
    <property type="molecule type" value="Genomic_DNA"/>
</dbReference>
<organism evidence="2 3">
    <name type="scientific">Dendrothele bispora (strain CBS 962.96)</name>
    <dbReference type="NCBI Taxonomy" id="1314807"/>
    <lineage>
        <taxon>Eukaryota</taxon>
        <taxon>Fungi</taxon>
        <taxon>Dikarya</taxon>
        <taxon>Basidiomycota</taxon>
        <taxon>Agaricomycotina</taxon>
        <taxon>Agaricomycetes</taxon>
        <taxon>Agaricomycetidae</taxon>
        <taxon>Agaricales</taxon>
        <taxon>Agaricales incertae sedis</taxon>
        <taxon>Dendrothele</taxon>
    </lineage>
</organism>
<evidence type="ECO:0000313" key="2">
    <source>
        <dbReference type="EMBL" id="THV01295.1"/>
    </source>
</evidence>
<proteinExistence type="predicted"/>
<keyword evidence="1" id="KW-0472">Membrane</keyword>
<gene>
    <name evidence="2" type="ORF">K435DRAFT_410839</name>
</gene>
<sequence>MGWGEPNTCNIEHRIAAQRALTGVFEPFSFFNLSVIGTDALLSSFVLELFVLLDQATTYVVKPRLQNHFCFFIRTHVNHVIFPNPNFYILFPQNPLFPPFASCSTVSWPGGVHCGVPRPHSNARDLFHLSRGMTRGTRPRPRQIHVLGPWPVGTTLILVHGGMYSYVYAYIWVSLEKGFYQDITLLLTFCPTVFILCR</sequence>
<dbReference type="Proteomes" id="UP000297245">
    <property type="component" value="Unassembled WGS sequence"/>
</dbReference>
<reference evidence="2 3" key="1">
    <citation type="journal article" date="2019" name="Nat. Ecol. Evol.">
        <title>Megaphylogeny resolves global patterns of mushroom evolution.</title>
        <authorList>
            <person name="Varga T."/>
            <person name="Krizsan K."/>
            <person name="Foldi C."/>
            <person name="Dima B."/>
            <person name="Sanchez-Garcia M."/>
            <person name="Sanchez-Ramirez S."/>
            <person name="Szollosi G.J."/>
            <person name="Szarkandi J.G."/>
            <person name="Papp V."/>
            <person name="Albert L."/>
            <person name="Andreopoulos W."/>
            <person name="Angelini C."/>
            <person name="Antonin V."/>
            <person name="Barry K.W."/>
            <person name="Bougher N.L."/>
            <person name="Buchanan P."/>
            <person name="Buyck B."/>
            <person name="Bense V."/>
            <person name="Catcheside P."/>
            <person name="Chovatia M."/>
            <person name="Cooper J."/>
            <person name="Damon W."/>
            <person name="Desjardin D."/>
            <person name="Finy P."/>
            <person name="Geml J."/>
            <person name="Haridas S."/>
            <person name="Hughes K."/>
            <person name="Justo A."/>
            <person name="Karasinski D."/>
            <person name="Kautmanova I."/>
            <person name="Kiss B."/>
            <person name="Kocsube S."/>
            <person name="Kotiranta H."/>
            <person name="LaButti K.M."/>
            <person name="Lechner B.E."/>
            <person name="Liimatainen K."/>
            <person name="Lipzen A."/>
            <person name="Lukacs Z."/>
            <person name="Mihaltcheva S."/>
            <person name="Morgado L.N."/>
            <person name="Niskanen T."/>
            <person name="Noordeloos M.E."/>
            <person name="Ohm R.A."/>
            <person name="Ortiz-Santana B."/>
            <person name="Ovrebo C."/>
            <person name="Racz N."/>
            <person name="Riley R."/>
            <person name="Savchenko A."/>
            <person name="Shiryaev A."/>
            <person name="Soop K."/>
            <person name="Spirin V."/>
            <person name="Szebenyi C."/>
            <person name="Tomsovsky M."/>
            <person name="Tulloss R.E."/>
            <person name="Uehling J."/>
            <person name="Grigoriev I.V."/>
            <person name="Vagvolgyi C."/>
            <person name="Papp T."/>
            <person name="Martin F.M."/>
            <person name="Miettinen O."/>
            <person name="Hibbett D.S."/>
            <person name="Nagy L.G."/>
        </authorList>
    </citation>
    <scope>NUCLEOTIDE SEQUENCE [LARGE SCALE GENOMIC DNA]</scope>
    <source>
        <strain evidence="2 3">CBS 962.96</strain>
    </source>
</reference>
<feature type="transmembrane region" description="Helical" evidence="1">
    <location>
        <begin position="30"/>
        <end position="53"/>
    </location>
</feature>
<feature type="transmembrane region" description="Helical" evidence="1">
    <location>
        <begin position="150"/>
        <end position="173"/>
    </location>
</feature>
<name>A0A4S8MF87_DENBC</name>
<protein>
    <submittedName>
        <fullName evidence="2">Uncharacterized protein</fullName>
    </submittedName>
</protein>
<keyword evidence="1" id="KW-1133">Transmembrane helix</keyword>
<feature type="transmembrane region" description="Helical" evidence="1">
    <location>
        <begin position="179"/>
        <end position="197"/>
    </location>
</feature>
<evidence type="ECO:0000256" key="1">
    <source>
        <dbReference type="SAM" id="Phobius"/>
    </source>
</evidence>
<dbReference type="AlphaFoldDB" id="A0A4S8MF87"/>